<feature type="transmembrane region" description="Helical" evidence="13">
    <location>
        <begin position="12"/>
        <end position="31"/>
    </location>
</feature>
<name>A0A7W3NRX3_STRMR</name>
<dbReference type="InterPro" id="IPR001915">
    <property type="entry name" value="Peptidase_M48"/>
</dbReference>
<evidence type="ECO:0000256" key="12">
    <source>
        <dbReference type="SAM" id="MobiDB-lite"/>
    </source>
</evidence>
<evidence type="ECO:0000256" key="10">
    <source>
        <dbReference type="ARBA" id="ARBA00023049"/>
    </source>
</evidence>
<dbReference type="GO" id="GO:0006508">
    <property type="term" value="P:proteolysis"/>
    <property type="evidence" value="ECO:0007669"/>
    <property type="project" value="UniProtKB-KW"/>
</dbReference>
<dbReference type="GeneID" id="93976092"/>
<dbReference type="EMBL" id="JACJIJ010000002">
    <property type="protein sequence ID" value="MBA9055629.1"/>
    <property type="molecule type" value="Genomic_DNA"/>
</dbReference>
<dbReference type="CDD" id="cd07328">
    <property type="entry name" value="M48_Ste24p_like"/>
    <property type="match status" value="1"/>
</dbReference>
<evidence type="ECO:0000313" key="15">
    <source>
        <dbReference type="EMBL" id="MBA9055629.1"/>
    </source>
</evidence>
<keyword evidence="4 15" id="KW-0645">Protease</keyword>
<evidence type="ECO:0000256" key="6">
    <source>
        <dbReference type="ARBA" id="ARBA00022723"/>
    </source>
</evidence>
<feature type="domain" description="Peptidase M48" evidence="14">
    <location>
        <begin position="85"/>
        <end position="347"/>
    </location>
</feature>
<reference evidence="15 16" key="1">
    <citation type="submission" date="2020-08" db="EMBL/GenBank/DDBJ databases">
        <title>Sequencing the genomes of 1000 actinobacteria strains.</title>
        <authorList>
            <person name="Klenk H.-P."/>
        </authorList>
    </citation>
    <scope>NUCLEOTIDE SEQUENCE [LARGE SCALE GENOMIC DNA]</scope>
    <source>
        <strain evidence="15 16">DSM 41827</strain>
    </source>
</reference>
<protein>
    <submittedName>
        <fullName evidence="15">Zn-dependent protease with chaperone function</fullName>
    </submittedName>
</protein>
<gene>
    <name evidence="15" type="ORF">HDA42_004807</name>
</gene>
<dbReference type="RefSeq" id="WP_182776538.1">
    <property type="nucleotide sequence ID" value="NZ_BAAAHW010000013.1"/>
</dbReference>
<accession>A0A7W3NRX3</accession>
<dbReference type="GO" id="GO:0005886">
    <property type="term" value="C:plasma membrane"/>
    <property type="evidence" value="ECO:0007669"/>
    <property type="project" value="UniProtKB-SubCell"/>
</dbReference>
<evidence type="ECO:0000256" key="7">
    <source>
        <dbReference type="ARBA" id="ARBA00022801"/>
    </source>
</evidence>
<evidence type="ECO:0000256" key="1">
    <source>
        <dbReference type="ARBA" id="ARBA00001947"/>
    </source>
</evidence>
<evidence type="ECO:0000256" key="3">
    <source>
        <dbReference type="ARBA" id="ARBA00022475"/>
    </source>
</evidence>
<keyword evidence="11 13" id="KW-0472">Membrane</keyword>
<dbReference type="Gene3D" id="3.30.2010.10">
    <property type="entry name" value="Metalloproteases ('zincins'), catalytic domain"/>
    <property type="match status" value="1"/>
</dbReference>
<keyword evidence="7" id="KW-0378">Hydrolase</keyword>
<dbReference type="GO" id="GO:0046872">
    <property type="term" value="F:metal ion binding"/>
    <property type="evidence" value="ECO:0007669"/>
    <property type="project" value="UniProtKB-KW"/>
</dbReference>
<evidence type="ECO:0000256" key="9">
    <source>
        <dbReference type="ARBA" id="ARBA00022989"/>
    </source>
</evidence>
<dbReference type="InterPro" id="IPR050083">
    <property type="entry name" value="HtpX_protease"/>
</dbReference>
<sequence length="558" mass="59461">MGATLRALRALVLLLGFYLLSLVLLAVLVGVDVVAFRWGHGPAMLKLGFVTVLLAVPVVQGMFMLRTPKGEDGPGIDVTEAAEPRLWALVREVAAAAGTRAPDRIRLTGEVNAAVSEDPRLLGLLPGPRRLYLGVPLLTGLTEARLRAVLAHEYGHFTGGDTRLSALVVRGRVQLGRVIEQFHDRADGKVAAERAKQEQAQAKRAARGKKAKQVDTSGSGATYRMMAAVYTHYAKLYLRASLSTARGQEFAADQVAARIAGRDAMAATLREIPVLSVSHGFYLDSYATLGLGARLLPPRGEFFGGFGALLAARAEELEGLRERLPEEPASPYDSHPPIAERVRRIEALPADGRADEATGPALALLTDPARTLAVLEDAVLTDEVLRYGRAPGWPELLNASMASGLSTARTPLHQALAARTGQPATLAALLEVVDAGGLWQLAEQLPLSAEAKAARGRAFREFARPVLHRSLRTMVLAEFSARSLLSWDFSWSEPAAVRLPGALPAAADGDGRSPKESSKESPDESPEKSLEAALDAALADHPDTTALRALLPSAPQPA</sequence>
<keyword evidence="5 13" id="KW-0812">Transmembrane</keyword>
<keyword evidence="3" id="KW-1003">Cell membrane</keyword>
<keyword evidence="8" id="KW-0862">Zinc</keyword>
<feature type="compositionally biased region" description="Basic and acidic residues" evidence="12">
    <location>
        <begin position="509"/>
        <end position="530"/>
    </location>
</feature>
<keyword evidence="9 13" id="KW-1133">Transmembrane helix</keyword>
<dbReference type="PANTHER" id="PTHR43221:SF1">
    <property type="entry name" value="PROTEASE HTPX"/>
    <property type="match status" value="1"/>
</dbReference>
<dbReference type="Pfam" id="PF01435">
    <property type="entry name" value="Peptidase_M48"/>
    <property type="match status" value="1"/>
</dbReference>
<organism evidence="15 16">
    <name type="scientific">Streptomyces murinus</name>
    <dbReference type="NCBI Taxonomy" id="33900"/>
    <lineage>
        <taxon>Bacteria</taxon>
        <taxon>Bacillati</taxon>
        <taxon>Actinomycetota</taxon>
        <taxon>Actinomycetes</taxon>
        <taxon>Kitasatosporales</taxon>
        <taxon>Streptomycetaceae</taxon>
        <taxon>Streptomyces</taxon>
    </lineage>
</organism>
<comment type="subcellular location">
    <subcellularLocation>
        <location evidence="2">Cell membrane</location>
        <topology evidence="2">Multi-pass membrane protein</topology>
    </subcellularLocation>
</comment>
<keyword evidence="16" id="KW-1185">Reference proteome</keyword>
<evidence type="ECO:0000256" key="5">
    <source>
        <dbReference type="ARBA" id="ARBA00022692"/>
    </source>
</evidence>
<feature type="region of interest" description="Disordered" evidence="12">
    <location>
        <begin position="503"/>
        <end position="531"/>
    </location>
</feature>
<dbReference type="AlphaFoldDB" id="A0A7W3NRX3"/>
<evidence type="ECO:0000256" key="8">
    <source>
        <dbReference type="ARBA" id="ARBA00022833"/>
    </source>
</evidence>
<comment type="cofactor">
    <cofactor evidence="1">
        <name>Zn(2+)</name>
        <dbReference type="ChEBI" id="CHEBI:29105"/>
    </cofactor>
</comment>
<evidence type="ECO:0000313" key="16">
    <source>
        <dbReference type="Proteomes" id="UP000577386"/>
    </source>
</evidence>
<keyword evidence="10" id="KW-0482">Metalloprotease</keyword>
<keyword evidence="6" id="KW-0479">Metal-binding</keyword>
<evidence type="ECO:0000259" key="14">
    <source>
        <dbReference type="Pfam" id="PF01435"/>
    </source>
</evidence>
<evidence type="ECO:0000256" key="2">
    <source>
        <dbReference type="ARBA" id="ARBA00004651"/>
    </source>
</evidence>
<dbReference type="PANTHER" id="PTHR43221">
    <property type="entry name" value="PROTEASE HTPX"/>
    <property type="match status" value="1"/>
</dbReference>
<proteinExistence type="predicted"/>
<dbReference type="Proteomes" id="UP000577386">
    <property type="component" value="Unassembled WGS sequence"/>
</dbReference>
<evidence type="ECO:0000256" key="4">
    <source>
        <dbReference type="ARBA" id="ARBA00022670"/>
    </source>
</evidence>
<evidence type="ECO:0000256" key="13">
    <source>
        <dbReference type="SAM" id="Phobius"/>
    </source>
</evidence>
<evidence type="ECO:0000256" key="11">
    <source>
        <dbReference type="ARBA" id="ARBA00023136"/>
    </source>
</evidence>
<dbReference type="GO" id="GO:0004222">
    <property type="term" value="F:metalloendopeptidase activity"/>
    <property type="evidence" value="ECO:0007669"/>
    <property type="project" value="InterPro"/>
</dbReference>
<comment type="caution">
    <text evidence="15">The sequence shown here is derived from an EMBL/GenBank/DDBJ whole genome shotgun (WGS) entry which is preliminary data.</text>
</comment>